<keyword evidence="5" id="KW-1185">Reference proteome</keyword>
<dbReference type="Proteomes" id="UP001187531">
    <property type="component" value="Unassembled WGS sequence"/>
</dbReference>
<evidence type="ECO:0000256" key="1">
    <source>
        <dbReference type="ARBA" id="ARBA00010394"/>
    </source>
</evidence>
<feature type="non-terminal residue" evidence="4">
    <location>
        <position position="184"/>
    </location>
</feature>
<dbReference type="InterPro" id="IPR000225">
    <property type="entry name" value="Armadillo"/>
</dbReference>
<dbReference type="EMBL" id="JAVRJZ010000019">
    <property type="protein sequence ID" value="KAK2706848.1"/>
    <property type="molecule type" value="Genomic_DNA"/>
</dbReference>
<evidence type="ECO:0000256" key="3">
    <source>
        <dbReference type="ARBA" id="ARBA00022927"/>
    </source>
</evidence>
<protein>
    <submittedName>
        <fullName evidence="4">Uncharacterized protein</fullName>
    </submittedName>
</protein>
<reference evidence="4" key="1">
    <citation type="submission" date="2023-07" db="EMBL/GenBank/DDBJ databases">
        <title>Chromosome-level genome assembly of Artemia franciscana.</title>
        <authorList>
            <person name="Jo E."/>
        </authorList>
    </citation>
    <scope>NUCLEOTIDE SEQUENCE</scope>
    <source>
        <tissue evidence="4">Whole body</tissue>
    </source>
</reference>
<name>A0AA88HDD6_ARTSF</name>
<dbReference type="Pfam" id="PF00514">
    <property type="entry name" value="Arm"/>
    <property type="match status" value="2"/>
</dbReference>
<dbReference type="PANTHER" id="PTHR23316">
    <property type="entry name" value="IMPORTIN ALPHA"/>
    <property type="match status" value="1"/>
</dbReference>
<gene>
    <name evidence="4" type="ORF">QYM36_014776</name>
</gene>
<keyword evidence="3" id="KW-0653">Protein transport</keyword>
<proteinExistence type="inferred from homology"/>
<dbReference type="InterPro" id="IPR016024">
    <property type="entry name" value="ARM-type_fold"/>
</dbReference>
<dbReference type="SMART" id="SM00185">
    <property type="entry name" value="ARM"/>
    <property type="match status" value="2"/>
</dbReference>
<evidence type="ECO:0000313" key="4">
    <source>
        <dbReference type="EMBL" id="KAK2706848.1"/>
    </source>
</evidence>
<feature type="non-terminal residue" evidence="4">
    <location>
        <position position="1"/>
    </location>
</feature>
<dbReference type="SUPFAM" id="SSF48371">
    <property type="entry name" value="ARM repeat"/>
    <property type="match status" value="1"/>
</dbReference>
<accession>A0AA88HDD6</accession>
<dbReference type="Gene3D" id="1.25.10.10">
    <property type="entry name" value="Leucine-rich Repeat Variant"/>
    <property type="match status" value="1"/>
</dbReference>
<sequence>NALWILSNVMSGSVDGVQIVIDAEFFQFIVLHLDKIAINSALKLCDIALSHTNSQFRYWTPGHDIVIHIKQTEQIQIIIETGILKILAPLLGHTQVEVQFAALSAVGEIVKFGTSKQILAVVDEGILEHFSELLQHPDEELIEKALFVLGNVTSSTYARSLFLNQNVLQYFSPLLLHPKEQIIQ</sequence>
<keyword evidence="2" id="KW-0813">Transport</keyword>
<dbReference type="InterPro" id="IPR011989">
    <property type="entry name" value="ARM-like"/>
</dbReference>
<evidence type="ECO:0000313" key="5">
    <source>
        <dbReference type="Proteomes" id="UP001187531"/>
    </source>
</evidence>
<organism evidence="4 5">
    <name type="scientific">Artemia franciscana</name>
    <name type="common">Brine shrimp</name>
    <name type="synonym">Artemia sanfranciscana</name>
    <dbReference type="NCBI Taxonomy" id="6661"/>
    <lineage>
        <taxon>Eukaryota</taxon>
        <taxon>Metazoa</taxon>
        <taxon>Ecdysozoa</taxon>
        <taxon>Arthropoda</taxon>
        <taxon>Crustacea</taxon>
        <taxon>Branchiopoda</taxon>
        <taxon>Anostraca</taxon>
        <taxon>Artemiidae</taxon>
        <taxon>Artemia</taxon>
    </lineage>
</organism>
<comment type="caution">
    <text evidence="4">The sequence shown here is derived from an EMBL/GenBank/DDBJ whole genome shotgun (WGS) entry which is preliminary data.</text>
</comment>
<dbReference type="GO" id="GO:0015031">
    <property type="term" value="P:protein transport"/>
    <property type="evidence" value="ECO:0007669"/>
    <property type="project" value="UniProtKB-KW"/>
</dbReference>
<comment type="similarity">
    <text evidence="1">Belongs to the importin alpha family.</text>
</comment>
<evidence type="ECO:0000256" key="2">
    <source>
        <dbReference type="ARBA" id="ARBA00022448"/>
    </source>
</evidence>
<dbReference type="AlphaFoldDB" id="A0AA88HDD6"/>